<evidence type="ECO:0000256" key="1">
    <source>
        <dbReference type="SAM" id="Phobius"/>
    </source>
</evidence>
<gene>
    <name evidence="2" type="ORF">SADUNF_Sadunf06G0172200</name>
</gene>
<feature type="transmembrane region" description="Helical" evidence="1">
    <location>
        <begin position="6"/>
        <end position="27"/>
    </location>
</feature>
<proteinExistence type="predicted"/>
<reference evidence="2 3" key="1">
    <citation type="submission" date="2020-10" db="EMBL/GenBank/DDBJ databases">
        <title>Plant Genome Project.</title>
        <authorList>
            <person name="Zhang R.-G."/>
        </authorList>
    </citation>
    <scope>NUCLEOTIDE SEQUENCE [LARGE SCALE GENOMIC DNA]</scope>
    <source>
        <strain evidence="2">FAFU-HL-1</strain>
        <tissue evidence="2">Leaf</tissue>
    </source>
</reference>
<accession>A0A835K9U4</accession>
<comment type="caution">
    <text evidence="2">The sequence shown here is derived from an EMBL/GenBank/DDBJ whole genome shotgun (WGS) entry which is preliminary data.</text>
</comment>
<evidence type="ECO:0000313" key="3">
    <source>
        <dbReference type="Proteomes" id="UP000657918"/>
    </source>
</evidence>
<dbReference type="AlphaFoldDB" id="A0A835K9U4"/>
<keyword evidence="1" id="KW-0812">Transmembrane</keyword>
<keyword evidence="3" id="KW-1185">Reference proteome</keyword>
<name>A0A835K9U4_9ROSI</name>
<evidence type="ECO:0000313" key="2">
    <source>
        <dbReference type="EMBL" id="KAF9680924.1"/>
    </source>
</evidence>
<dbReference type="Proteomes" id="UP000657918">
    <property type="component" value="Unassembled WGS sequence"/>
</dbReference>
<protein>
    <submittedName>
        <fullName evidence="2">Uncharacterized protein</fullName>
    </submittedName>
</protein>
<organism evidence="2 3">
    <name type="scientific">Salix dunnii</name>
    <dbReference type="NCBI Taxonomy" id="1413687"/>
    <lineage>
        <taxon>Eukaryota</taxon>
        <taxon>Viridiplantae</taxon>
        <taxon>Streptophyta</taxon>
        <taxon>Embryophyta</taxon>
        <taxon>Tracheophyta</taxon>
        <taxon>Spermatophyta</taxon>
        <taxon>Magnoliopsida</taxon>
        <taxon>eudicotyledons</taxon>
        <taxon>Gunneridae</taxon>
        <taxon>Pentapetalae</taxon>
        <taxon>rosids</taxon>
        <taxon>fabids</taxon>
        <taxon>Malpighiales</taxon>
        <taxon>Salicaceae</taxon>
        <taxon>Saliceae</taxon>
        <taxon>Salix</taxon>
    </lineage>
</organism>
<keyword evidence="1" id="KW-0472">Membrane</keyword>
<keyword evidence="1" id="KW-1133">Transmembrane helix</keyword>
<sequence>MGLFNISTAYGIVHSILFSAYHLIFSYRDKSGSSIRSSTVWKPVWCLNARPENIKKVIRNAISCQSNCYKLSAVPAPPFRNDSVAIGAANLC</sequence>
<dbReference type="EMBL" id="JADGMS010000006">
    <property type="protein sequence ID" value="KAF9680924.1"/>
    <property type="molecule type" value="Genomic_DNA"/>
</dbReference>